<dbReference type="Pfam" id="PF18156">
    <property type="entry name" value="pPIWI_RE_Y"/>
    <property type="match status" value="1"/>
</dbReference>
<organism evidence="3 4">
    <name type="scientific">Paramesorhizobium deserti</name>
    <dbReference type="NCBI Taxonomy" id="1494590"/>
    <lineage>
        <taxon>Bacteria</taxon>
        <taxon>Pseudomonadati</taxon>
        <taxon>Pseudomonadota</taxon>
        <taxon>Alphaproteobacteria</taxon>
        <taxon>Hyphomicrobiales</taxon>
        <taxon>Phyllobacteriaceae</taxon>
        <taxon>Paramesorhizobium</taxon>
    </lineage>
</organism>
<dbReference type="AlphaFoldDB" id="A0A135HVJ2"/>
<feature type="domain" description="pPIWI-RE three-gene island" evidence="2">
    <location>
        <begin position="81"/>
        <end position="225"/>
    </location>
</feature>
<proteinExistence type="predicted"/>
<protein>
    <submittedName>
        <fullName evidence="3">Uncharacterized protein</fullName>
    </submittedName>
</protein>
<keyword evidence="4" id="KW-1185">Reference proteome</keyword>
<dbReference type="OrthoDB" id="8477752at2"/>
<dbReference type="STRING" id="1494590.ATN84_07195"/>
<dbReference type="InterPro" id="IPR040828">
    <property type="entry name" value="pPIWI_RE_REase"/>
</dbReference>
<comment type="caution">
    <text evidence="3">The sequence shown here is derived from an EMBL/GenBank/DDBJ whole genome shotgun (WGS) entry which is preliminary data.</text>
</comment>
<gene>
    <name evidence="3" type="ORF">ATN84_07195</name>
</gene>
<reference evidence="3 4" key="1">
    <citation type="submission" date="2015-11" db="EMBL/GenBank/DDBJ databases">
        <title>Draft genome sequence of Paramesorhizobium deserti A-3-E, a strain highly resistant to diverse beta-lactam antibiotics.</title>
        <authorList>
            <person name="Lv R."/>
            <person name="Yang X."/>
            <person name="Fang N."/>
            <person name="Guo J."/>
            <person name="Luo X."/>
            <person name="Peng F."/>
            <person name="Yang R."/>
            <person name="Cui Y."/>
            <person name="Fang C."/>
            <person name="Song Y."/>
        </authorList>
    </citation>
    <scope>NUCLEOTIDE SEQUENCE [LARGE SCALE GENOMIC DNA]</scope>
    <source>
        <strain evidence="3 4">A-3-E</strain>
    </source>
</reference>
<evidence type="ECO:0000313" key="3">
    <source>
        <dbReference type="EMBL" id="KXF77194.1"/>
    </source>
</evidence>
<feature type="domain" description="REase associating with pPIWI RE" evidence="1">
    <location>
        <begin position="323"/>
        <end position="431"/>
    </location>
</feature>
<evidence type="ECO:0000259" key="1">
    <source>
        <dbReference type="Pfam" id="PF18154"/>
    </source>
</evidence>
<dbReference type="InterPro" id="IPR041191">
    <property type="entry name" value="pPIWI_RE_Y"/>
</dbReference>
<dbReference type="EMBL" id="LNTU01000012">
    <property type="protein sequence ID" value="KXF77194.1"/>
    <property type="molecule type" value="Genomic_DNA"/>
</dbReference>
<accession>A0A135HVJ2</accession>
<dbReference type="Pfam" id="PF18154">
    <property type="entry name" value="pPIWI_RE_REase"/>
    <property type="match status" value="1"/>
</dbReference>
<evidence type="ECO:0000259" key="2">
    <source>
        <dbReference type="Pfam" id="PF18156"/>
    </source>
</evidence>
<name>A0A135HVJ2_9HYPH</name>
<sequence length="436" mass="48796">MSHGDDSLVDTPPFPQRAQALFSEKLGYGRRWKTAAAEQLGIGRATLYRYLDDPAGVAPDVLAKLSQLEGPQAPVHAVREMVTLIASAIIQIQTCIDAEGWLRAPYPMSVRRVFDLGAARNLADGGDVWPTDLHGLMRRAQEPLFRWLPDISWDVGGDYLAVRLVESGEASTACRALALPGGDPESEIEENLGYEMLVGLCRDRVDGEELYRTWRKTVIENVVMTSWSTAILMDPLLATLERSDEIVEAFYDRIPESFAINGELPTCTISGTILRRDGRAFHTECRQPEAIRRAREGVHGRLKYRPGMLYLKRAFRTFWALPGLTELELKRRLDALGWTTNLWPALDRVDLIAIAPDGSRRLAIDVKDYISPARLASRFNGFKTFEADHHCYLVIPDYIIETDPRFEARFEALRAANGRPTVSLAAVSDFLEGLAP</sequence>
<evidence type="ECO:0000313" key="4">
    <source>
        <dbReference type="Proteomes" id="UP000070107"/>
    </source>
</evidence>
<dbReference type="Proteomes" id="UP000070107">
    <property type="component" value="Unassembled WGS sequence"/>
</dbReference>